<sequence length="102" mass="11143">MGNLETIASRRKEGLDKELGSLCEPPYLSNWRLMETLRHLGANHCSPSLPSFSCCHHTGSSFNSLSKSNFLAVILLSANISADTYFSTLKPKPPKATYAARG</sequence>
<reference evidence="1" key="1">
    <citation type="journal article" date="2020" name="Mitochondrial DNA Part B Resour">
        <title>Mitochondrial genome characterization and phylogenetic analysis of arbuscular mycorrhizal fungus Rhizophagus sp.</title>
        <authorList>
            <person name="Wang X."/>
            <person name="Wang M."/>
            <person name="Liu X."/>
            <person name="Tan A."/>
            <person name="Liu N."/>
        </authorList>
    </citation>
    <scope>NUCLEOTIDE SEQUENCE</scope>
</reference>
<evidence type="ECO:0000313" key="1">
    <source>
        <dbReference type="EMBL" id="QRH18130.1"/>
    </source>
</evidence>
<dbReference type="EMBL" id="MN878008">
    <property type="protein sequence ID" value="QRH18130.1"/>
    <property type="molecule type" value="Genomic_DNA"/>
</dbReference>
<gene>
    <name evidence="1" type="primary">orf102</name>
</gene>
<proteinExistence type="predicted"/>
<keyword evidence="1" id="KW-0496">Mitochondrion</keyword>
<organism evidence="1">
    <name type="scientific">Rhizophagus sp.</name>
    <name type="common">in: glomeromycetes</name>
    <dbReference type="NCBI Taxonomy" id="1913635"/>
    <lineage>
        <taxon>Eukaryota</taxon>
        <taxon>Fungi</taxon>
        <taxon>Fungi incertae sedis</taxon>
        <taxon>Mucoromycota</taxon>
        <taxon>Glomeromycotina</taxon>
        <taxon>Glomeromycetes</taxon>
        <taxon>Glomerales</taxon>
        <taxon>Glomeraceae</taxon>
        <taxon>Rhizophagus</taxon>
    </lineage>
</organism>
<name>A0A890JI90_9GLOM</name>
<accession>A0A890JI90</accession>
<geneLocation type="mitochondrion" evidence="1"/>
<protein>
    <submittedName>
        <fullName evidence="1">Uncharacterized protein</fullName>
    </submittedName>
</protein>
<dbReference type="AlphaFoldDB" id="A0A890JI90"/>